<sequence>MKAAGAAFTRALALGGSHHAVLQRVEAEPAVDEHGQITVEDHAGRELPFGSCGDVGEAVGQIVALPGPHSSGVVASDNDRAAG</sequence>
<evidence type="ECO:0000313" key="2">
    <source>
        <dbReference type="Proteomes" id="UP001500393"/>
    </source>
</evidence>
<evidence type="ECO:0000313" key="1">
    <source>
        <dbReference type="EMBL" id="GAA1559478.1"/>
    </source>
</evidence>
<reference evidence="1 2" key="1">
    <citation type="journal article" date="2019" name="Int. J. Syst. Evol. Microbiol.">
        <title>The Global Catalogue of Microorganisms (GCM) 10K type strain sequencing project: providing services to taxonomists for standard genome sequencing and annotation.</title>
        <authorList>
            <consortium name="The Broad Institute Genomics Platform"/>
            <consortium name="The Broad Institute Genome Sequencing Center for Infectious Disease"/>
            <person name="Wu L."/>
            <person name="Ma J."/>
        </authorList>
    </citation>
    <scope>NUCLEOTIDE SEQUENCE [LARGE SCALE GENOMIC DNA]</scope>
    <source>
        <strain evidence="1 2">JCM 14969</strain>
    </source>
</reference>
<protein>
    <submittedName>
        <fullName evidence="1">Uncharacterized protein</fullName>
    </submittedName>
</protein>
<comment type="caution">
    <text evidence="1">The sequence shown here is derived from an EMBL/GenBank/DDBJ whole genome shotgun (WGS) entry which is preliminary data.</text>
</comment>
<organism evidence="1 2">
    <name type="scientific">Kribbella sancticallisti</name>
    <dbReference type="NCBI Taxonomy" id="460087"/>
    <lineage>
        <taxon>Bacteria</taxon>
        <taxon>Bacillati</taxon>
        <taxon>Actinomycetota</taxon>
        <taxon>Actinomycetes</taxon>
        <taxon>Propionibacteriales</taxon>
        <taxon>Kribbellaceae</taxon>
        <taxon>Kribbella</taxon>
    </lineage>
</organism>
<accession>A0ABN2CJ77</accession>
<dbReference type="EMBL" id="BAAAOS010000007">
    <property type="protein sequence ID" value="GAA1559478.1"/>
    <property type="molecule type" value="Genomic_DNA"/>
</dbReference>
<dbReference type="Proteomes" id="UP001500393">
    <property type="component" value="Unassembled WGS sequence"/>
</dbReference>
<gene>
    <name evidence="1" type="ORF">GCM10009789_11060</name>
</gene>
<name>A0ABN2CJ77_9ACTN</name>
<proteinExistence type="predicted"/>
<keyword evidence="2" id="KW-1185">Reference proteome</keyword>